<dbReference type="STRING" id="1427518.XSR1_100053"/>
<comment type="caution">
    <text evidence="1">The sequence shown here is derived from an EMBL/GenBank/DDBJ whole genome shotgun (WGS) entry which is preliminary data.</text>
</comment>
<gene>
    <name evidence="1" type="ORF">XSR1_100053</name>
</gene>
<evidence type="ECO:0000313" key="2">
    <source>
        <dbReference type="Proteomes" id="UP000019202"/>
    </source>
</evidence>
<name>W1IRF1_9GAMM</name>
<reference evidence="1" key="1">
    <citation type="submission" date="2013-11" db="EMBL/GenBank/DDBJ databases">
        <title>Draft genome sequence and annotation of the entomopathogenic bacteria, Xenorhabdus cabanillasi strain JM26 and Xenorhabdus szentirmai strain DSM 16338.</title>
        <authorList>
            <person name="Gualtieri M."/>
            <person name="Ogier J.C."/>
            <person name="Pages S."/>
            <person name="Givaudan A."/>
            <person name="Gaudriault S."/>
        </authorList>
    </citation>
    <scope>NUCLEOTIDE SEQUENCE [LARGE SCALE GENOMIC DNA]</scope>
    <source>
        <strain evidence="1">DSM 16338</strain>
    </source>
</reference>
<dbReference type="OrthoDB" id="6446283at2"/>
<proteinExistence type="predicted"/>
<accession>W1IRF1</accession>
<dbReference type="AlphaFoldDB" id="W1IRF1"/>
<protein>
    <submittedName>
        <fullName evidence="1">Uncharacterized protein</fullName>
    </submittedName>
</protein>
<organism evidence="1 2">
    <name type="scientific">Xenorhabdus szentirmaii DSM 16338</name>
    <dbReference type="NCBI Taxonomy" id="1427518"/>
    <lineage>
        <taxon>Bacteria</taxon>
        <taxon>Pseudomonadati</taxon>
        <taxon>Pseudomonadota</taxon>
        <taxon>Gammaproteobacteria</taxon>
        <taxon>Enterobacterales</taxon>
        <taxon>Morganellaceae</taxon>
        <taxon>Xenorhabdus</taxon>
    </lineage>
</organism>
<dbReference type="RefSeq" id="WP_038234247.1">
    <property type="nucleotide sequence ID" value="NZ_CAWLWS010000002.1"/>
</dbReference>
<dbReference type="Proteomes" id="UP000019202">
    <property type="component" value="Unassembled WGS sequence"/>
</dbReference>
<keyword evidence="2" id="KW-1185">Reference proteome</keyword>
<evidence type="ECO:0000313" key="1">
    <source>
        <dbReference type="EMBL" id="CDL81004.1"/>
    </source>
</evidence>
<sequence length="102" mass="12191">MRSNAFNRHSNAQNRFVDHDALEHELELDKKIAEQIEENRHHLRLKMRIADEIRKECETYKHPSACEKLSLTFYLLDKTPIYSNGNDLFTLNKDFSRNLFIL</sequence>
<dbReference type="EMBL" id="CBXF010000002">
    <property type="protein sequence ID" value="CDL81004.1"/>
    <property type="molecule type" value="Genomic_DNA"/>
</dbReference>